<evidence type="ECO:0000313" key="4">
    <source>
        <dbReference type="Proteomes" id="UP000836402"/>
    </source>
</evidence>
<dbReference type="GO" id="GO:0005739">
    <property type="term" value="C:mitochondrion"/>
    <property type="evidence" value="ECO:0007669"/>
    <property type="project" value="TreeGrafter"/>
</dbReference>
<dbReference type="GO" id="GO:0004821">
    <property type="term" value="F:histidine-tRNA ligase activity"/>
    <property type="evidence" value="ECO:0007669"/>
    <property type="project" value="TreeGrafter"/>
</dbReference>
<accession>A0A177UJK2</accession>
<proteinExistence type="predicted"/>
<dbReference type="GO" id="GO:0006427">
    <property type="term" value="P:histidyl-tRNA aminoacylation"/>
    <property type="evidence" value="ECO:0007669"/>
    <property type="project" value="TreeGrafter"/>
</dbReference>
<evidence type="ECO:0000313" key="2">
    <source>
        <dbReference type="EMBL" id="KAE8259227.1"/>
    </source>
</evidence>
<keyword evidence="4" id="KW-1185">Reference proteome</keyword>
<dbReference type="EMBL" id="CAJHJG010005154">
    <property type="protein sequence ID" value="CAD6947961.1"/>
    <property type="molecule type" value="Genomic_DNA"/>
</dbReference>
<name>A0A177UJK2_9BASI</name>
<gene>
    <name evidence="2" type="ORF">A4X03_0g4154</name>
    <name evidence="1" type="ORF">JKIAZH3_G7696</name>
</gene>
<reference evidence="1" key="3">
    <citation type="submission" date="2020-10" db="EMBL/GenBank/DDBJ databases">
        <authorList>
            <person name="Sedaghatjoo S."/>
        </authorList>
    </citation>
    <scope>NUCLEOTIDE SEQUENCE</scope>
    <source>
        <strain evidence="1">AZH3</strain>
    </source>
</reference>
<organism evidence="2 3">
    <name type="scientific">Tilletia caries</name>
    <name type="common">wheat bunt fungus</name>
    <dbReference type="NCBI Taxonomy" id="13290"/>
    <lineage>
        <taxon>Eukaryota</taxon>
        <taxon>Fungi</taxon>
        <taxon>Dikarya</taxon>
        <taxon>Basidiomycota</taxon>
        <taxon>Ustilaginomycotina</taxon>
        <taxon>Exobasidiomycetes</taxon>
        <taxon>Tilletiales</taxon>
        <taxon>Tilletiaceae</taxon>
        <taxon>Tilletia</taxon>
    </lineage>
</organism>
<dbReference type="InterPro" id="IPR045864">
    <property type="entry name" value="aa-tRNA-synth_II/BPL/LPL"/>
</dbReference>
<reference evidence="2" key="2">
    <citation type="journal article" date="2019" name="IMA Fungus">
        <title>Genome sequencing and comparison of five Tilletia species to identify candidate genes for the detection of regulated species infecting wheat.</title>
        <authorList>
            <person name="Nguyen H.D.T."/>
            <person name="Sultana T."/>
            <person name="Kesanakurti P."/>
            <person name="Hambleton S."/>
        </authorList>
    </citation>
    <scope>NUCLEOTIDE SEQUENCE</scope>
    <source>
        <strain evidence="2">DAOMC 238032</strain>
    </source>
</reference>
<sequence>MSWDDVKREMVAEKGLDEAVVDKIGEYVKLKGGEEPLTQLQADTLLASHSLASAGLKDMTLLFSYLRVFNILPRISFDLSLARGLDSLPVSSTKPSP</sequence>
<dbReference type="GO" id="GO:0003723">
    <property type="term" value="F:RNA binding"/>
    <property type="evidence" value="ECO:0007669"/>
    <property type="project" value="TreeGrafter"/>
</dbReference>
<comment type="caution">
    <text evidence="2">The sequence shown here is derived from an EMBL/GenBank/DDBJ whole genome shotgun (WGS) entry which is preliminary data.</text>
</comment>
<dbReference type="EMBL" id="LWDD02000536">
    <property type="protein sequence ID" value="KAE8259227.1"/>
    <property type="molecule type" value="Genomic_DNA"/>
</dbReference>
<evidence type="ECO:0000313" key="3">
    <source>
        <dbReference type="Proteomes" id="UP000077671"/>
    </source>
</evidence>
<evidence type="ECO:0000313" key="1">
    <source>
        <dbReference type="EMBL" id="CAD6947961.1"/>
    </source>
</evidence>
<dbReference type="Gene3D" id="3.30.930.10">
    <property type="entry name" value="Bira Bifunctional Protein, Domain 2"/>
    <property type="match status" value="1"/>
</dbReference>
<dbReference type="PANTHER" id="PTHR11476">
    <property type="entry name" value="HISTIDYL-TRNA SYNTHETASE"/>
    <property type="match status" value="1"/>
</dbReference>
<dbReference type="GO" id="GO:0032543">
    <property type="term" value="P:mitochondrial translation"/>
    <property type="evidence" value="ECO:0007669"/>
    <property type="project" value="TreeGrafter"/>
</dbReference>
<reference evidence="2" key="1">
    <citation type="submission" date="2016-04" db="EMBL/GenBank/DDBJ databases">
        <authorList>
            <person name="Nguyen H.D."/>
            <person name="Kesanakurti P."/>
            <person name="Cullis J."/>
            <person name="Levesque C.A."/>
            <person name="Hambleton S."/>
        </authorList>
    </citation>
    <scope>NUCLEOTIDE SEQUENCE</scope>
    <source>
        <strain evidence="2">DAOMC 238032</strain>
    </source>
</reference>
<dbReference type="GO" id="GO:0005829">
    <property type="term" value="C:cytosol"/>
    <property type="evidence" value="ECO:0007669"/>
    <property type="project" value="TreeGrafter"/>
</dbReference>
<dbReference type="AlphaFoldDB" id="A0A177UJK2"/>
<dbReference type="Proteomes" id="UP000836402">
    <property type="component" value="Unassembled WGS sequence"/>
</dbReference>
<dbReference type="Proteomes" id="UP000077671">
    <property type="component" value="Unassembled WGS sequence"/>
</dbReference>
<protein>
    <submittedName>
        <fullName evidence="2">Uncharacterized protein</fullName>
    </submittedName>
</protein>
<dbReference type="PANTHER" id="PTHR11476:SF7">
    <property type="entry name" value="HISTIDINE--TRNA LIGASE"/>
    <property type="match status" value="1"/>
</dbReference>